<dbReference type="InterPro" id="IPR036640">
    <property type="entry name" value="ABC1_TM_sf"/>
</dbReference>
<dbReference type="InterPro" id="IPR003439">
    <property type="entry name" value="ABC_transporter-like_ATP-bd"/>
</dbReference>
<feature type="transmembrane region" description="Helical" evidence="11">
    <location>
        <begin position="82"/>
        <end position="103"/>
    </location>
</feature>
<dbReference type="FunFam" id="3.40.50.300:FF:000997">
    <property type="entry name" value="Multidrug resistance-associated protein 1"/>
    <property type="match status" value="1"/>
</dbReference>
<dbReference type="EMBL" id="KZ772737">
    <property type="protein sequence ID" value="PTQ36222.1"/>
    <property type="molecule type" value="Genomic_DNA"/>
</dbReference>
<name>A0A2R6WQS7_MARPO</name>
<evidence type="ECO:0000256" key="4">
    <source>
        <dbReference type="ARBA" id="ARBA00022692"/>
    </source>
</evidence>
<feature type="transmembrane region" description="Helical" evidence="11">
    <location>
        <begin position="969"/>
        <end position="989"/>
    </location>
</feature>
<evidence type="ECO:0000256" key="11">
    <source>
        <dbReference type="SAM" id="Phobius"/>
    </source>
</evidence>
<feature type="transmembrane region" description="Helical" evidence="11">
    <location>
        <begin position="37"/>
        <end position="61"/>
    </location>
</feature>
<sequence>MDWRRIFIDNSSTQTWDRLQNCSIDQLGFKDLAYAAFSLNLCYQSLLVSALSCFVALILGIQSSFDSGRERKKIGFSWSALCLSRALLILYGLLLLLTLWKWWRTSWNFFPIHEIVFYGSQVLFWTVFPISIQKTPHFLVSTQLSLWWVVLAVLTSLELAAGLVKGSLDEFSYSFDVALLCVPLVSSLYFCVKSFTYRHSRCEATEVEKPLLDDEAGAEDSAAPQQQHQTGGITRAGLFSRLTFTWLNALLTAGSQKPLDLRDLPALDRADECEVNWEAFRRAWEAERAEAQLPSLGRALWTTFRGPFCCSVLLSLLWSGALFSGPVLQNLLIDFMYDDERSVRRGLALVGSLFAGKLVEALSKQQFNFQARRLGLRMWAAVGSAVYRKTLRLSQQARQERSVGEISNMLSSDVQRLLEVVWYLGQGIAVPFQLTVAVTVLFYVVGVSTLAGLAVIAVVLALNMAAIRQMRRQRVGMLRAKDRRMQVTAECLGNMKLVKLQAWDAMFRDRITRAREVEKSRLQNFSYLVALGVFLTWTGPLAVSAAIFLVMVLLGQPLTTAKVFTALTTIRILQEPVRFMPDVFSNVLQAVVSLQRIRVFLCEDEIDDDAVDVVPADHAAALAMDGASFVWGHRDSQSLPGARRACPPAISNLCLTIRTGDCVAVCGAVGSGKSTLLYSMLGELPRTAGVARRFGRCAYVSQTAWIQNSSVRENIVFWRDFDSERYGEALRVSGLEPDLAQLPHGDATEIGEKGINLSGGQKQRIQLARAVYEDADLYFLDDPLSAVDAHTGAFLFRECILGALKRKTVIIVTHQVEFLPSTDLIIVMKDGEIVQRGSYHELVEDGKYFSTFVEALRDSLASVTHADISGTQDESEPDAGKVLNPESKSSPREEMATSTHGSKLIQDEERARGRIRSELIWMFVTKIYYGAVFWLVLVLQAASAVCQLASDIWLAWGIAHGMGTSLSLVKMYVLLVVSCAAAVIFRACLTVQTGVWTAQAFFTEMLDSIIKAPMSFIDSTPLGRILSRSSTDQTVLDFELPARLSQATNSTILAVILLGLTIFVTPQIGGIILLLVWVFVKFQVYYIASARELSRLSAINEAPVFLHLNETISGAVSIRAFQVQSRFKRTNSKLVCNYQLAYFHNLTATSWLGFRLQFIGALVLCCTALAIIFLPKESVSPGMAAIAISYGLSFSNILQGVVSAYSSVENNMVALERISQYSKIKSEAPAIIPARRPPRNWPNAGHIELQNLQIRYRPDMPLVLKGVSCVIRAREKVGVVGRTGSGKSTLVQALFRLVEPAGGRIVIDGVDTTTIGLYDLRSRLSVIPQEPMLFEGTIRSNLDPFDSYTDQQLWEALEKCALATAVRAKPDTLNASVSEQGENWSSGERQLLCLGRVLLKNARILVLDEATASVDISTDAIIRTTIQQNFADCTIISVAHRIPTVITSDRVLVVDDGYMVENDSPEMLLARENSLFAKLVQEYRSRKYVF</sequence>
<dbReference type="Gene3D" id="1.20.1560.10">
    <property type="entry name" value="ABC transporter type 1, transmembrane domain"/>
    <property type="match status" value="2"/>
</dbReference>
<dbReference type="OrthoDB" id="6500128at2759"/>
<keyword evidence="5" id="KW-0677">Repeat</keyword>
<dbReference type="CDD" id="cd18579">
    <property type="entry name" value="ABC_6TM_ABCC_D1"/>
    <property type="match status" value="1"/>
</dbReference>
<dbReference type="GO" id="GO:0055085">
    <property type="term" value="P:transmembrane transport"/>
    <property type="evidence" value="ECO:0000318"/>
    <property type="project" value="GO_Central"/>
</dbReference>
<feature type="transmembrane region" description="Helical" evidence="11">
    <location>
        <begin position="1154"/>
        <end position="1174"/>
    </location>
</feature>
<evidence type="ECO:0000256" key="6">
    <source>
        <dbReference type="ARBA" id="ARBA00022741"/>
    </source>
</evidence>
<dbReference type="GO" id="GO:0016887">
    <property type="term" value="F:ATP hydrolysis activity"/>
    <property type="evidence" value="ECO:0007669"/>
    <property type="project" value="InterPro"/>
</dbReference>
<dbReference type="CDD" id="cd03244">
    <property type="entry name" value="ABCC_MRP_domain2"/>
    <property type="match status" value="1"/>
</dbReference>
<evidence type="ECO:0000256" key="5">
    <source>
        <dbReference type="ARBA" id="ARBA00022737"/>
    </source>
</evidence>
<dbReference type="CDD" id="cd03250">
    <property type="entry name" value="ABCC_MRP_domain1"/>
    <property type="match status" value="1"/>
</dbReference>
<dbReference type="PANTHER" id="PTHR24223:SF445">
    <property type="entry name" value="ATP-BINDING CASSETTE TRANSPORTER, SUBFAMILY C, MEMBER 4, SMABCC4"/>
    <property type="match status" value="1"/>
</dbReference>
<feature type="region of interest" description="Disordered" evidence="10">
    <location>
        <begin position="867"/>
        <end position="904"/>
    </location>
</feature>
<feature type="transmembrane region" description="Helical" evidence="11">
    <location>
        <begin position="450"/>
        <end position="467"/>
    </location>
</feature>
<dbReference type="FunFam" id="1.20.1560.10:FF:000003">
    <property type="entry name" value="ABC transporter C family member 10"/>
    <property type="match status" value="1"/>
</dbReference>
<evidence type="ECO:0000259" key="13">
    <source>
        <dbReference type="PROSITE" id="PS50929"/>
    </source>
</evidence>
<dbReference type="PROSITE" id="PS00211">
    <property type="entry name" value="ABC_TRANSPORTER_1"/>
    <property type="match status" value="1"/>
</dbReference>
<dbReference type="InterPro" id="IPR044726">
    <property type="entry name" value="ABCC_6TM_D2"/>
</dbReference>
<evidence type="ECO:0000256" key="9">
    <source>
        <dbReference type="ARBA" id="ARBA00023136"/>
    </source>
</evidence>
<feature type="domain" description="ABC transmembrane type-1" evidence="13">
    <location>
        <begin position="934"/>
        <end position="1210"/>
    </location>
</feature>
<keyword evidence="6" id="KW-0547">Nucleotide-binding</keyword>
<dbReference type="PROSITE" id="PS50893">
    <property type="entry name" value="ABC_TRANSPORTER_2"/>
    <property type="match status" value="2"/>
</dbReference>
<dbReference type="GO" id="GO:0140359">
    <property type="term" value="F:ABC-type transporter activity"/>
    <property type="evidence" value="ECO:0000318"/>
    <property type="project" value="GO_Central"/>
</dbReference>
<keyword evidence="7" id="KW-0067">ATP-binding</keyword>
<keyword evidence="15" id="KW-1185">Reference proteome</keyword>
<dbReference type="SUPFAM" id="SSF90123">
    <property type="entry name" value="ABC transporter transmembrane region"/>
    <property type="match status" value="2"/>
</dbReference>
<feature type="transmembrane region" description="Helical" evidence="11">
    <location>
        <begin position="919"/>
        <end position="937"/>
    </location>
</feature>
<dbReference type="Gramene" id="Mp1g23430.2">
    <property type="protein sequence ID" value="Mp1g23430.2.cds"/>
    <property type="gene ID" value="Mp1g23430"/>
</dbReference>
<dbReference type="PANTHER" id="PTHR24223">
    <property type="entry name" value="ATP-BINDING CASSETTE SUB-FAMILY C"/>
    <property type="match status" value="1"/>
</dbReference>
<dbReference type="InterPro" id="IPR017871">
    <property type="entry name" value="ABC_transporter-like_CS"/>
</dbReference>
<protein>
    <submittedName>
        <fullName evidence="14">Uncharacterized protein</fullName>
    </submittedName>
</protein>
<feature type="transmembrane region" description="Helical" evidence="11">
    <location>
        <begin position="115"/>
        <end position="132"/>
    </location>
</feature>
<dbReference type="CDD" id="cd18580">
    <property type="entry name" value="ABC_6TM_ABCC_D2"/>
    <property type="match status" value="1"/>
</dbReference>
<evidence type="ECO:0000256" key="2">
    <source>
        <dbReference type="ARBA" id="ARBA00009726"/>
    </source>
</evidence>
<dbReference type="FunFam" id="1.20.1560.10:FF:000013">
    <property type="entry name" value="ABC transporter C family member 2"/>
    <property type="match status" value="1"/>
</dbReference>
<dbReference type="InterPro" id="IPR050173">
    <property type="entry name" value="ABC_transporter_C-like"/>
</dbReference>
<dbReference type="PROSITE" id="PS50929">
    <property type="entry name" value="ABC_TM1F"/>
    <property type="match status" value="2"/>
</dbReference>
<feature type="domain" description="ABC transmembrane type-1" evidence="13">
    <location>
        <begin position="311"/>
        <end position="589"/>
    </location>
</feature>
<dbReference type="Gene3D" id="3.40.50.300">
    <property type="entry name" value="P-loop containing nucleotide triphosphate hydrolases"/>
    <property type="match status" value="2"/>
</dbReference>
<proteinExistence type="inferred from homology"/>
<dbReference type="SUPFAM" id="SSF52540">
    <property type="entry name" value="P-loop containing nucleoside triphosphate hydrolases"/>
    <property type="match status" value="2"/>
</dbReference>
<dbReference type="GO" id="GO:0016020">
    <property type="term" value="C:membrane"/>
    <property type="evidence" value="ECO:0007669"/>
    <property type="project" value="UniProtKB-SubCell"/>
</dbReference>
<keyword evidence="8 11" id="KW-1133">Transmembrane helix</keyword>
<dbReference type="SMART" id="SM00382">
    <property type="entry name" value="AAA"/>
    <property type="match status" value="2"/>
</dbReference>
<dbReference type="Pfam" id="PF00664">
    <property type="entry name" value="ABC_membrane"/>
    <property type="match status" value="2"/>
</dbReference>
<keyword evidence="4 11" id="KW-0812">Transmembrane</keyword>
<feature type="transmembrane region" description="Helical" evidence="11">
    <location>
        <begin position="144"/>
        <end position="165"/>
    </location>
</feature>
<evidence type="ECO:0000259" key="12">
    <source>
        <dbReference type="PROSITE" id="PS50893"/>
    </source>
</evidence>
<dbReference type="InterPro" id="IPR044746">
    <property type="entry name" value="ABCC_6TM_D1"/>
</dbReference>
<evidence type="ECO:0000256" key="3">
    <source>
        <dbReference type="ARBA" id="ARBA00022448"/>
    </source>
</evidence>
<evidence type="ECO:0000256" key="10">
    <source>
        <dbReference type="SAM" id="MobiDB-lite"/>
    </source>
</evidence>
<gene>
    <name evidence="14" type="ORF">MARPO_0065s0035</name>
</gene>
<keyword evidence="9 11" id="KW-0472">Membrane</keyword>
<organism evidence="14 15">
    <name type="scientific">Marchantia polymorpha</name>
    <name type="common">Common liverwort</name>
    <name type="synonym">Marchantia aquatica</name>
    <dbReference type="NCBI Taxonomy" id="3197"/>
    <lineage>
        <taxon>Eukaryota</taxon>
        <taxon>Viridiplantae</taxon>
        <taxon>Streptophyta</taxon>
        <taxon>Embryophyta</taxon>
        <taxon>Marchantiophyta</taxon>
        <taxon>Marchantiopsida</taxon>
        <taxon>Marchantiidae</taxon>
        <taxon>Marchantiales</taxon>
        <taxon>Marchantiaceae</taxon>
        <taxon>Marchantia</taxon>
    </lineage>
</organism>
<feature type="domain" description="ABC transporter" evidence="12">
    <location>
        <begin position="634"/>
        <end position="855"/>
    </location>
</feature>
<reference evidence="15" key="1">
    <citation type="journal article" date="2017" name="Cell">
        <title>Insights into land plant evolution garnered from the Marchantia polymorpha genome.</title>
        <authorList>
            <person name="Bowman J.L."/>
            <person name="Kohchi T."/>
            <person name="Yamato K.T."/>
            <person name="Jenkins J."/>
            <person name="Shu S."/>
            <person name="Ishizaki K."/>
            <person name="Yamaoka S."/>
            <person name="Nishihama R."/>
            <person name="Nakamura Y."/>
            <person name="Berger F."/>
            <person name="Adam C."/>
            <person name="Aki S.S."/>
            <person name="Althoff F."/>
            <person name="Araki T."/>
            <person name="Arteaga-Vazquez M.A."/>
            <person name="Balasubrmanian S."/>
            <person name="Barry K."/>
            <person name="Bauer D."/>
            <person name="Boehm C.R."/>
            <person name="Briginshaw L."/>
            <person name="Caballero-Perez J."/>
            <person name="Catarino B."/>
            <person name="Chen F."/>
            <person name="Chiyoda S."/>
            <person name="Chovatia M."/>
            <person name="Davies K.M."/>
            <person name="Delmans M."/>
            <person name="Demura T."/>
            <person name="Dierschke T."/>
            <person name="Dolan L."/>
            <person name="Dorantes-Acosta A.E."/>
            <person name="Eklund D.M."/>
            <person name="Florent S.N."/>
            <person name="Flores-Sandoval E."/>
            <person name="Fujiyama A."/>
            <person name="Fukuzawa H."/>
            <person name="Galik B."/>
            <person name="Grimanelli D."/>
            <person name="Grimwood J."/>
            <person name="Grossniklaus U."/>
            <person name="Hamada T."/>
            <person name="Haseloff J."/>
            <person name="Hetherington A.J."/>
            <person name="Higo A."/>
            <person name="Hirakawa Y."/>
            <person name="Hundley H.N."/>
            <person name="Ikeda Y."/>
            <person name="Inoue K."/>
            <person name="Inoue S.I."/>
            <person name="Ishida S."/>
            <person name="Jia Q."/>
            <person name="Kakita M."/>
            <person name="Kanazawa T."/>
            <person name="Kawai Y."/>
            <person name="Kawashima T."/>
            <person name="Kennedy M."/>
            <person name="Kinose K."/>
            <person name="Kinoshita T."/>
            <person name="Kohara Y."/>
            <person name="Koide E."/>
            <person name="Komatsu K."/>
            <person name="Kopischke S."/>
            <person name="Kubo M."/>
            <person name="Kyozuka J."/>
            <person name="Lagercrantz U."/>
            <person name="Lin S.S."/>
            <person name="Lindquist E."/>
            <person name="Lipzen A.M."/>
            <person name="Lu C.W."/>
            <person name="De Luna E."/>
            <person name="Martienssen R.A."/>
            <person name="Minamino N."/>
            <person name="Mizutani M."/>
            <person name="Mizutani M."/>
            <person name="Mochizuki N."/>
            <person name="Monte I."/>
            <person name="Mosher R."/>
            <person name="Nagasaki H."/>
            <person name="Nakagami H."/>
            <person name="Naramoto S."/>
            <person name="Nishitani K."/>
            <person name="Ohtani M."/>
            <person name="Okamoto T."/>
            <person name="Okumura M."/>
            <person name="Phillips J."/>
            <person name="Pollak B."/>
            <person name="Reinders A."/>
            <person name="Rovekamp M."/>
            <person name="Sano R."/>
            <person name="Sawa S."/>
            <person name="Schmid M.W."/>
            <person name="Shirakawa M."/>
            <person name="Solano R."/>
            <person name="Spunde A."/>
            <person name="Suetsugu N."/>
            <person name="Sugano S."/>
            <person name="Sugiyama A."/>
            <person name="Sun R."/>
            <person name="Suzuki Y."/>
            <person name="Takenaka M."/>
            <person name="Takezawa D."/>
            <person name="Tomogane H."/>
            <person name="Tsuzuki M."/>
            <person name="Ueda T."/>
            <person name="Umeda M."/>
            <person name="Ward J.M."/>
            <person name="Watanabe Y."/>
            <person name="Yazaki K."/>
            <person name="Yokoyama R."/>
            <person name="Yoshitake Y."/>
            <person name="Yotsui I."/>
            <person name="Zachgo S."/>
            <person name="Schmutz J."/>
        </authorList>
    </citation>
    <scope>NUCLEOTIDE SEQUENCE [LARGE SCALE GENOMIC DNA]</scope>
    <source>
        <strain evidence="15">Tak-1</strain>
    </source>
</reference>
<feature type="transmembrane region" description="Helical" evidence="11">
    <location>
        <begin position="171"/>
        <end position="192"/>
    </location>
</feature>
<dbReference type="FunFam" id="3.40.50.300:FF:000163">
    <property type="entry name" value="Multidrug resistance-associated protein member 4"/>
    <property type="match status" value="1"/>
</dbReference>
<evidence type="ECO:0000256" key="1">
    <source>
        <dbReference type="ARBA" id="ARBA00004141"/>
    </source>
</evidence>
<evidence type="ECO:0000313" key="14">
    <source>
        <dbReference type="EMBL" id="PTQ36222.1"/>
    </source>
</evidence>
<dbReference type="InterPro" id="IPR027417">
    <property type="entry name" value="P-loop_NTPase"/>
</dbReference>
<dbReference type="InterPro" id="IPR011527">
    <property type="entry name" value="ABC1_TM_dom"/>
</dbReference>
<evidence type="ECO:0000313" key="15">
    <source>
        <dbReference type="Proteomes" id="UP000244005"/>
    </source>
</evidence>
<evidence type="ECO:0000256" key="7">
    <source>
        <dbReference type="ARBA" id="ARBA00022840"/>
    </source>
</evidence>
<evidence type="ECO:0000256" key="8">
    <source>
        <dbReference type="ARBA" id="ARBA00022989"/>
    </source>
</evidence>
<dbReference type="InterPro" id="IPR003593">
    <property type="entry name" value="AAA+_ATPase"/>
</dbReference>
<feature type="transmembrane region" description="Helical" evidence="11">
    <location>
        <begin position="525"/>
        <end position="554"/>
    </location>
</feature>
<accession>A0A2R6WQS7</accession>
<feature type="transmembrane region" description="Helical" evidence="11">
    <location>
        <begin position="1052"/>
        <end position="1080"/>
    </location>
</feature>
<feature type="transmembrane region" description="Helical" evidence="11">
    <location>
        <begin position="304"/>
        <end position="323"/>
    </location>
</feature>
<comment type="similarity">
    <text evidence="2">Belongs to the ABC transporter superfamily. ABCC family. Conjugate transporter (TC 3.A.1.208) subfamily.</text>
</comment>
<comment type="subcellular location">
    <subcellularLocation>
        <location evidence="1">Membrane</location>
        <topology evidence="1">Multi-pass membrane protein</topology>
    </subcellularLocation>
</comment>
<feature type="domain" description="ABC transporter" evidence="12">
    <location>
        <begin position="1247"/>
        <end position="1481"/>
    </location>
</feature>
<dbReference type="GO" id="GO:0005524">
    <property type="term" value="F:ATP binding"/>
    <property type="evidence" value="ECO:0007669"/>
    <property type="project" value="UniProtKB-KW"/>
</dbReference>
<feature type="transmembrane region" description="Helical" evidence="11">
    <location>
        <begin position="944"/>
        <end position="963"/>
    </location>
</feature>
<dbReference type="Pfam" id="PF00005">
    <property type="entry name" value="ABC_tran"/>
    <property type="match status" value="2"/>
</dbReference>
<dbReference type="OMA" id="RADECEV"/>
<keyword evidence="3" id="KW-0813">Transport</keyword>
<dbReference type="Proteomes" id="UP000244005">
    <property type="component" value="Unassembled WGS sequence"/>
</dbReference>